<accession>A0A7J8CIF2</accession>
<dbReference type="Proteomes" id="UP000593571">
    <property type="component" value="Unassembled WGS sequence"/>
</dbReference>
<sequence length="151" mass="16459">MRSAPLSGLSRSRGDVDVLSSHQRLYLQELEGVTGHVSVKVSGTLKGVNQHWPLALIRKKRIRLPRENRRRCPTCGHPHTPEIKVSLGPGRASPGHACSHSTWSFGEVRGWDSASVPDAEFQEAGGVINFIPVARRCCCFVQSPEIVSAGV</sequence>
<protein>
    <submittedName>
        <fullName evidence="1">Uncharacterized protein</fullName>
    </submittedName>
</protein>
<reference evidence="1 2" key="1">
    <citation type="journal article" date="2020" name="Nature">
        <title>Six reference-quality genomes reveal evolution of bat adaptations.</title>
        <authorList>
            <person name="Jebb D."/>
            <person name="Huang Z."/>
            <person name="Pippel M."/>
            <person name="Hughes G.M."/>
            <person name="Lavrichenko K."/>
            <person name="Devanna P."/>
            <person name="Winkler S."/>
            <person name="Jermiin L.S."/>
            <person name="Skirmuntt E.C."/>
            <person name="Katzourakis A."/>
            <person name="Burkitt-Gray L."/>
            <person name="Ray D.A."/>
            <person name="Sullivan K.A.M."/>
            <person name="Roscito J.G."/>
            <person name="Kirilenko B.M."/>
            <person name="Davalos L.M."/>
            <person name="Corthals A.P."/>
            <person name="Power M.L."/>
            <person name="Jones G."/>
            <person name="Ransome R.D."/>
            <person name="Dechmann D.K.N."/>
            <person name="Locatelli A.G."/>
            <person name="Puechmaille S.J."/>
            <person name="Fedrigo O."/>
            <person name="Jarvis E.D."/>
            <person name="Hiller M."/>
            <person name="Vernes S.C."/>
            <person name="Myers E.W."/>
            <person name="Teeling E.C."/>
        </authorList>
    </citation>
    <scope>NUCLEOTIDE SEQUENCE [LARGE SCALE GENOMIC DNA]</scope>
    <source>
        <strain evidence="1">MRouAeg1</strain>
        <tissue evidence="1">Muscle</tissue>
    </source>
</reference>
<organism evidence="1 2">
    <name type="scientific">Rousettus aegyptiacus</name>
    <name type="common">Egyptian fruit bat</name>
    <name type="synonym">Pteropus aegyptiacus</name>
    <dbReference type="NCBI Taxonomy" id="9407"/>
    <lineage>
        <taxon>Eukaryota</taxon>
        <taxon>Metazoa</taxon>
        <taxon>Chordata</taxon>
        <taxon>Craniata</taxon>
        <taxon>Vertebrata</taxon>
        <taxon>Euteleostomi</taxon>
        <taxon>Mammalia</taxon>
        <taxon>Eutheria</taxon>
        <taxon>Laurasiatheria</taxon>
        <taxon>Chiroptera</taxon>
        <taxon>Yinpterochiroptera</taxon>
        <taxon>Pteropodoidea</taxon>
        <taxon>Pteropodidae</taxon>
        <taxon>Rousettinae</taxon>
        <taxon>Rousettus</taxon>
    </lineage>
</organism>
<dbReference type="AlphaFoldDB" id="A0A7J8CIF2"/>
<evidence type="ECO:0000313" key="1">
    <source>
        <dbReference type="EMBL" id="KAF6410674.1"/>
    </source>
</evidence>
<proteinExistence type="predicted"/>
<gene>
    <name evidence="1" type="ORF">HJG63_009137</name>
</gene>
<dbReference type="EMBL" id="JACASE010000014">
    <property type="protein sequence ID" value="KAF6410674.1"/>
    <property type="molecule type" value="Genomic_DNA"/>
</dbReference>
<comment type="caution">
    <text evidence="1">The sequence shown here is derived from an EMBL/GenBank/DDBJ whole genome shotgun (WGS) entry which is preliminary data.</text>
</comment>
<keyword evidence="2" id="KW-1185">Reference proteome</keyword>
<name>A0A7J8CIF2_ROUAE</name>
<evidence type="ECO:0000313" key="2">
    <source>
        <dbReference type="Proteomes" id="UP000593571"/>
    </source>
</evidence>